<keyword evidence="5" id="KW-1185">Reference proteome</keyword>
<gene>
    <name evidence="4" type="ORF">Gocc_0165</name>
</gene>
<comment type="caution">
    <text evidence="4">The sequence shown here is derived from an EMBL/GenBank/DDBJ whole genome shotgun (WGS) entry which is preliminary data.</text>
</comment>
<dbReference type="OrthoDB" id="9772308at2"/>
<dbReference type="PROSITE" id="PS52034">
    <property type="entry name" value="PEPTIDASE_M32"/>
    <property type="match status" value="1"/>
</dbReference>
<comment type="cofactor">
    <cofactor evidence="2">
        <name>Zn(2+)</name>
        <dbReference type="ChEBI" id="CHEBI:29105"/>
    </cofactor>
    <text evidence="2">Binds 1 zinc ion per subunit.</text>
</comment>
<sequence>MSDPLTTLRERLAEVADVARAAGVLVWDQRVTMPPRGTEARAEVLATLGRIAHERFTDPEVGRLLERLRPLEESLPYDCDDASLIRVTRRDWEKACRVPTDLRVEMTRAAARGHQAWVEARRESDFGSFLPYLRTNVELKRRYVECFEPADSAYTPLLDDYEPGMTTAEVRAVFATLRPALTELVRSAPQVDASFLHGSFDPERQRAFAGRVLATMGFEEGAWRLDPTAHPFCTSFSNRDVRLTTRYRPHDLESIWSTMHEAGHGLYAHGIADSLMRTPLGGAPSLALNESQSRTWENLVGRSRPFWTHWYGPLQEMFPEQLGGVDLDAFVRAINRAEPGLIRVDADETTYSLHVILRFELEQDLIDGTVALEDLPEVWNARMREFLGVEVPSDADGVLQDVHWSGGAIGYFPTYALGNVISLQIWAKVREALPDLDARMAAGELHGLSAWLRDNLYALGRKLTPKEALERVTGSGTIDPEPYLRYLREKIDSLR</sequence>
<evidence type="ECO:0000256" key="3">
    <source>
        <dbReference type="PIRSR" id="PIRSR006615-2"/>
    </source>
</evidence>
<dbReference type="Proteomes" id="UP000254134">
    <property type="component" value="Unassembled WGS sequence"/>
</dbReference>
<dbReference type="InterPro" id="IPR001333">
    <property type="entry name" value="Peptidase_M32_Taq"/>
</dbReference>
<feature type="binding site" evidence="2">
    <location>
        <position position="264"/>
    </location>
    <ligand>
        <name>Zn(2+)</name>
        <dbReference type="ChEBI" id="CHEBI:29105"/>
        <note>catalytic</note>
    </ligand>
</feature>
<evidence type="ECO:0000256" key="2">
    <source>
        <dbReference type="PIRSR" id="PIRSR006615-1"/>
    </source>
</evidence>
<organism evidence="4 5">
    <name type="scientific">Gaiella occulta</name>
    <dbReference type="NCBI Taxonomy" id="1002870"/>
    <lineage>
        <taxon>Bacteria</taxon>
        <taxon>Bacillati</taxon>
        <taxon>Actinomycetota</taxon>
        <taxon>Thermoleophilia</taxon>
        <taxon>Gaiellales</taxon>
        <taxon>Gaiellaceae</taxon>
        <taxon>Gaiella</taxon>
    </lineage>
</organism>
<keyword evidence="1" id="KW-0645">Protease</keyword>
<feature type="binding site" evidence="2">
    <location>
        <position position="290"/>
    </location>
    <ligand>
        <name>Zn(2+)</name>
        <dbReference type="ChEBI" id="CHEBI:29105"/>
        <note>catalytic</note>
    </ligand>
</feature>
<comment type="similarity">
    <text evidence="1">Belongs to the peptidase M32 family.</text>
</comment>
<reference evidence="4 5" key="1">
    <citation type="submission" date="2018-07" db="EMBL/GenBank/DDBJ databases">
        <title>High-quality-draft genome sequence of Gaiella occulta.</title>
        <authorList>
            <person name="Severino R."/>
            <person name="Froufe H.J.C."/>
            <person name="Rainey F.A."/>
            <person name="Barroso C."/>
            <person name="Albuquerque L."/>
            <person name="Lobo-Da-Cunha A."/>
            <person name="Da Costa M.S."/>
            <person name="Egas C."/>
        </authorList>
    </citation>
    <scope>NUCLEOTIDE SEQUENCE [LARGE SCALE GENOMIC DNA]</scope>
    <source>
        <strain evidence="4 5">F2-233</strain>
    </source>
</reference>
<dbReference type="PRINTS" id="PR00998">
    <property type="entry name" value="CRBOXYPTASET"/>
</dbReference>
<dbReference type="GO" id="GO:0006508">
    <property type="term" value="P:proteolysis"/>
    <property type="evidence" value="ECO:0007669"/>
    <property type="project" value="UniProtKB-UniRule"/>
</dbReference>
<dbReference type="Gene3D" id="1.10.1370.30">
    <property type="match status" value="1"/>
</dbReference>
<feature type="active site" description="Proton donor/acceptor" evidence="3">
    <location>
        <position position="261"/>
    </location>
</feature>
<keyword evidence="1 2" id="KW-0479">Metal-binding</keyword>
<dbReference type="GO" id="GO:0046872">
    <property type="term" value="F:metal ion binding"/>
    <property type="evidence" value="ECO:0007669"/>
    <property type="project" value="UniProtKB-KW"/>
</dbReference>
<dbReference type="CDD" id="cd06460">
    <property type="entry name" value="M32_Taq"/>
    <property type="match status" value="1"/>
</dbReference>
<dbReference type="EMBL" id="QQZY01000001">
    <property type="protein sequence ID" value="RDI75746.1"/>
    <property type="molecule type" value="Genomic_DNA"/>
</dbReference>
<evidence type="ECO:0000313" key="4">
    <source>
        <dbReference type="EMBL" id="RDI75746.1"/>
    </source>
</evidence>
<reference evidence="5" key="2">
    <citation type="journal article" date="2019" name="MicrobiologyOpen">
        <title>High-quality draft genome sequence of Gaiella occulta isolated from a 150 meter deep mineral water borehole and comparison with the genome sequences of other deep-branching lineages of the phylum Actinobacteria.</title>
        <authorList>
            <person name="Severino R."/>
            <person name="Froufe H.J.C."/>
            <person name="Barroso C."/>
            <person name="Albuquerque L."/>
            <person name="Lobo-da-Cunha A."/>
            <person name="da Costa M.S."/>
            <person name="Egas C."/>
        </authorList>
    </citation>
    <scope>NUCLEOTIDE SEQUENCE [LARGE SCALE GENOMIC DNA]</scope>
    <source>
        <strain evidence="5">F2-233</strain>
    </source>
</reference>
<dbReference type="GO" id="GO:0004181">
    <property type="term" value="F:metallocarboxypeptidase activity"/>
    <property type="evidence" value="ECO:0007669"/>
    <property type="project" value="UniProtKB-UniRule"/>
</dbReference>
<feature type="binding site" evidence="2">
    <location>
        <position position="260"/>
    </location>
    <ligand>
        <name>Zn(2+)</name>
        <dbReference type="ChEBI" id="CHEBI:29105"/>
        <note>catalytic</note>
    </ligand>
</feature>
<evidence type="ECO:0000313" key="5">
    <source>
        <dbReference type="Proteomes" id="UP000254134"/>
    </source>
</evidence>
<evidence type="ECO:0000256" key="1">
    <source>
        <dbReference type="PIRNR" id="PIRNR006615"/>
    </source>
</evidence>
<keyword evidence="1" id="KW-0482">Metalloprotease</keyword>
<keyword evidence="2" id="KW-0862">Zinc</keyword>
<comment type="function">
    <text evidence="1">Broad specificity carboxypetidase that releases amino acids sequentially from the C-terminus, including neutral, aromatic, polar and basic residues.</text>
</comment>
<dbReference type="PANTHER" id="PTHR34217">
    <property type="entry name" value="METAL-DEPENDENT CARBOXYPEPTIDASE"/>
    <property type="match status" value="1"/>
</dbReference>
<comment type="catalytic activity">
    <reaction evidence="1">
        <text>Release of a C-terminal amino acid with broad specificity, except for -Pro.</text>
        <dbReference type="EC" id="3.4.17.19"/>
    </reaction>
</comment>
<dbReference type="EC" id="3.4.17.19" evidence="1"/>
<dbReference type="AlphaFoldDB" id="A0A7M2Z023"/>
<accession>A0A7M2Z023</accession>
<dbReference type="Pfam" id="PF02074">
    <property type="entry name" value="Peptidase_M32"/>
    <property type="match status" value="1"/>
</dbReference>
<dbReference type="SUPFAM" id="SSF55486">
    <property type="entry name" value="Metalloproteases ('zincins'), catalytic domain"/>
    <property type="match status" value="1"/>
</dbReference>
<keyword evidence="1" id="KW-0378">Hydrolase</keyword>
<dbReference type="PIRSF" id="PIRSF006615">
    <property type="entry name" value="Zn_crbxpep_Taq"/>
    <property type="match status" value="1"/>
</dbReference>
<dbReference type="PANTHER" id="PTHR34217:SF1">
    <property type="entry name" value="CARBOXYPEPTIDASE 1"/>
    <property type="match status" value="1"/>
</dbReference>
<dbReference type="RefSeq" id="WP_114794640.1">
    <property type="nucleotide sequence ID" value="NZ_QQZY01000001.1"/>
</dbReference>
<proteinExistence type="inferred from homology"/>
<protein>
    <recommendedName>
        <fullName evidence="1">Metal-dependent carboxypeptidase</fullName>
        <ecNumber evidence="1">3.4.17.19</ecNumber>
    </recommendedName>
</protein>
<name>A0A7M2Z023_9ACTN</name>
<keyword evidence="1 4" id="KW-0121">Carboxypeptidase</keyword>